<protein>
    <submittedName>
        <fullName evidence="2">Uncharacterized protein</fullName>
    </submittedName>
</protein>
<keyword evidence="1" id="KW-0472">Membrane</keyword>
<reference evidence="2" key="2">
    <citation type="journal article" date="2021" name="PeerJ">
        <title>Extensive microbial diversity within the chicken gut microbiome revealed by metagenomics and culture.</title>
        <authorList>
            <person name="Gilroy R."/>
            <person name="Ravi A."/>
            <person name="Getino M."/>
            <person name="Pursley I."/>
            <person name="Horton D.L."/>
            <person name="Alikhan N.F."/>
            <person name="Baker D."/>
            <person name="Gharbi K."/>
            <person name="Hall N."/>
            <person name="Watson M."/>
            <person name="Adriaenssens E.M."/>
            <person name="Foster-Nyarko E."/>
            <person name="Jarju S."/>
            <person name="Secka A."/>
            <person name="Antonio M."/>
            <person name="Oren A."/>
            <person name="Chaudhuri R.R."/>
            <person name="La Ragione R."/>
            <person name="Hildebrand F."/>
            <person name="Pallen M.J."/>
        </authorList>
    </citation>
    <scope>NUCLEOTIDE SEQUENCE</scope>
    <source>
        <strain evidence="2">11167</strain>
    </source>
</reference>
<keyword evidence="1" id="KW-1133">Transmembrane helix</keyword>
<accession>A0A9D9H905</accession>
<keyword evidence="1" id="KW-0812">Transmembrane</keyword>
<feature type="transmembrane region" description="Helical" evidence="1">
    <location>
        <begin position="369"/>
        <end position="389"/>
    </location>
</feature>
<dbReference type="AlphaFoldDB" id="A0A9D9H905"/>
<dbReference type="Proteomes" id="UP000823633">
    <property type="component" value="Unassembled WGS sequence"/>
</dbReference>
<evidence type="ECO:0000313" key="3">
    <source>
        <dbReference type="Proteomes" id="UP000823633"/>
    </source>
</evidence>
<organism evidence="2 3">
    <name type="scientific">Candidatus Aphodenecus pullistercoris</name>
    <dbReference type="NCBI Taxonomy" id="2840669"/>
    <lineage>
        <taxon>Bacteria</taxon>
        <taxon>Pseudomonadati</taxon>
        <taxon>Spirochaetota</taxon>
        <taxon>Spirochaetia</taxon>
        <taxon>Spirochaetales</taxon>
        <taxon>Candidatus Aphodenecus</taxon>
    </lineage>
</organism>
<evidence type="ECO:0000256" key="1">
    <source>
        <dbReference type="SAM" id="Phobius"/>
    </source>
</evidence>
<dbReference type="EMBL" id="JADIMU010000020">
    <property type="protein sequence ID" value="MBO8442741.1"/>
    <property type="molecule type" value="Genomic_DNA"/>
</dbReference>
<comment type="caution">
    <text evidence="2">The sequence shown here is derived from an EMBL/GenBank/DDBJ whole genome shotgun (WGS) entry which is preliminary data.</text>
</comment>
<name>A0A9D9H905_9SPIR</name>
<feature type="transmembrane region" description="Helical" evidence="1">
    <location>
        <begin position="173"/>
        <end position="192"/>
    </location>
</feature>
<evidence type="ECO:0000313" key="2">
    <source>
        <dbReference type="EMBL" id="MBO8442741.1"/>
    </source>
</evidence>
<reference evidence="2" key="1">
    <citation type="submission" date="2020-10" db="EMBL/GenBank/DDBJ databases">
        <authorList>
            <person name="Gilroy R."/>
        </authorList>
    </citation>
    <scope>NUCLEOTIDE SEQUENCE</scope>
    <source>
        <strain evidence="2">11167</strain>
    </source>
</reference>
<sequence length="404" mass="43384">MSPRRLVVLVMALMLSLPLAAGTLRVGLLADGGLEDYAGGLLDRLFTLMPRVGRLEVVNYNRHQEAEARRQASAVHEAYAAEREVGVTTPASYVPYYESSPVYEIVPLSAPADFIDSLDEAMLSHLSRDLDLVFVFLDSPRDSLGGLEVWLYIEGRLSPIFSSLYVPGSLDGLSGQVLAAMASFFVPSLCVLDSSAFPSSRLLDGQGNEIPMASSFALVDAGATSSVTVTGGGMADLAIPVDCQPGQVCVLSGERRSLDEETVTLTAHPTGVRARLFGLEVQLPLTTSFQADSLVLSLSAPGFDKAEIQLSGQGGFQSFTLKPQWMGNDGLVMEAKDGMYRAMRNALLSFGLYVVTSSLATIYPETALWMAPVSTLSAGIGVVNLIDFIHDMLAYYDRAKDVYL</sequence>
<proteinExistence type="predicted"/>
<feature type="transmembrane region" description="Helical" evidence="1">
    <location>
        <begin position="346"/>
        <end position="363"/>
    </location>
</feature>
<gene>
    <name evidence="2" type="ORF">IAC42_03150</name>
</gene>